<evidence type="ECO:0000313" key="8">
    <source>
        <dbReference type="Proteomes" id="UP000198670"/>
    </source>
</evidence>
<evidence type="ECO:0000256" key="1">
    <source>
        <dbReference type="ARBA" id="ARBA00010641"/>
    </source>
</evidence>
<keyword evidence="3" id="KW-0731">Sigma factor</keyword>
<dbReference type="PANTHER" id="PTHR43133:SF51">
    <property type="entry name" value="RNA POLYMERASE SIGMA FACTOR"/>
    <property type="match status" value="1"/>
</dbReference>
<dbReference type="Pfam" id="PF08281">
    <property type="entry name" value="Sigma70_r4_2"/>
    <property type="match status" value="1"/>
</dbReference>
<name>A0A1I3EZN3_9SPHI</name>
<dbReference type="InterPro" id="IPR013325">
    <property type="entry name" value="RNA_pol_sigma_r2"/>
</dbReference>
<keyword evidence="2" id="KW-0805">Transcription regulation</keyword>
<keyword evidence="8" id="KW-1185">Reference proteome</keyword>
<dbReference type="SUPFAM" id="SSF88659">
    <property type="entry name" value="Sigma3 and sigma4 domains of RNA polymerase sigma factors"/>
    <property type="match status" value="1"/>
</dbReference>
<dbReference type="STRING" id="1477437.SAMN05444682_10296"/>
<evidence type="ECO:0000259" key="6">
    <source>
        <dbReference type="Pfam" id="PF08281"/>
    </source>
</evidence>
<proteinExistence type="inferred from homology"/>
<feature type="domain" description="RNA polymerase sigma factor 70 region 4 type 2" evidence="6">
    <location>
        <begin position="130"/>
        <end position="181"/>
    </location>
</feature>
<evidence type="ECO:0000256" key="4">
    <source>
        <dbReference type="ARBA" id="ARBA00023163"/>
    </source>
</evidence>
<dbReference type="CDD" id="cd06171">
    <property type="entry name" value="Sigma70_r4"/>
    <property type="match status" value="1"/>
</dbReference>
<gene>
    <name evidence="7" type="ORF">SAMN05444682_10296</name>
</gene>
<feature type="domain" description="RNA polymerase sigma-70 region 2" evidence="5">
    <location>
        <begin position="29"/>
        <end position="90"/>
    </location>
</feature>
<dbReference type="NCBIfam" id="TIGR02937">
    <property type="entry name" value="sigma70-ECF"/>
    <property type="match status" value="1"/>
</dbReference>
<dbReference type="OrthoDB" id="1027298at2"/>
<dbReference type="InterPro" id="IPR036388">
    <property type="entry name" value="WH-like_DNA-bd_sf"/>
</dbReference>
<dbReference type="RefSeq" id="WP_090624649.1">
    <property type="nucleotide sequence ID" value="NZ_FOQO01000002.1"/>
</dbReference>
<dbReference type="GO" id="GO:0003677">
    <property type="term" value="F:DNA binding"/>
    <property type="evidence" value="ECO:0007669"/>
    <property type="project" value="InterPro"/>
</dbReference>
<evidence type="ECO:0000256" key="3">
    <source>
        <dbReference type="ARBA" id="ARBA00023082"/>
    </source>
</evidence>
<dbReference type="PANTHER" id="PTHR43133">
    <property type="entry name" value="RNA POLYMERASE ECF-TYPE SIGMA FACTO"/>
    <property type="match status" value="1"/>
</dbReference>
<dbReference type="InterPro" id="IPR013249">
    <property type="entry name" value="RNA_pol_sigma70_r4_t2"/>
</dbReference>
<dbReference type="SUPFAM" id="SSF88946">
    <property type="entry name" value="Sigma2 domain of RNA polymerase sigma factors"/>
    <property type="match status" value="1"/>
</dbReference>
<organism evidence="7 8">
    <name type="scientific">Parapedobacter indicus</name>
    <dbReference type="NCBI Taxonomy" id="1477437"/>
    <lineage>
        <taxon>Bacteria</taxon>
        <taxon>Pseudomonadati</taxon>
        <taxon>Bacteroidota</taxon>
        <taxon>Sphingobacteriia</taxon>
        <taxon>Sphingobacteriales</taxon>
        <taxon>Sphingobacteriaceae</taxon>
        <taxon>Parapedobacter</taxon>
    </lineage>
</organism>
<dbReference type="GO" id="GO:0006352">
    <property type="term" value="P:DNA-templated transcription initiation"/>
    <property type="evidence" value="ECO:0007669"/>
    <property type="project" value="InterPro"/>
</dbReference>
<dbReference type="EMBL" id="FOQO01000002">
    <property type="protein sequence ID" value="SFI04495.1"/>
    <property type="molecule type" value="Genomic_DNA"/>
</dbReference>
<evidence type="ECO:0000259" key="5">
    <source>
        <dbReference type="Pfam" id="PF04542"/>
    </source>
</evidence>
<dbReference type="InterPro" id="IPR013324">
    <property type="entry name" value="RNA_pol_sigma_r3/r4-like"/>
</dbReference>
<reference evidence="7 8" key="1">
    <citation type="submission" date="2016-10" db="EMBL/GenBank/DDBJ databases">
        <authorList>
            <person name="de Groot N.N."/>
        </authorList>
    </citation>
    <scope>NUCLEOTIDE SEQUENCE [LARGE SCALE GENOMIC DNA]</scope>
    <source>
        <strain evidence="7 8">RK1</strain>
    </source>
</reference>
<accession>A0A1I3EZN3</accession>
<protein>
    <submittedName>
        <fullName evidence="7">RNA polymerase sigma-70 factor, ECF subfamily</fullName>
    </submittedName>
</protein>
<sequence length="217" mass="25394">MIPSDHHLTETDIAGRVLKGEKSLYEIIVRRFNPCLYRVGRSYNYNHEDTRDLMQETFIDAYRSLHQFEGRSDFKTWIIRIMMNNCYRKRVKLSFKYEMAQDINDHAKPMFTASGRDTGQMVQNWELGGIIENALSRIPFDYRIVFSLREINGLNVSETAKLLSISEANVKTRLNRSKAMLRNEIEKTYCPSELFEFNLIHCDAVVDHVLSRIGSNE</sequence>
<dbReference type="Proteomes" id="UP000198670">
    <property type="component" value="Unassembled WGS sequence"/>
</dbReference>
<dbReference type="AlphaFoldDB" id="A0A1I3EZN3"/>
<dbReference type="InterPro" id="IPR014284">
    <property type="entry name" value="RNA_pol_sigma-70_dom"/>
</dbReference>
<dbReference type="Gene3D" id="1.10.10.10">
    <property type="entry name" value="Winged helix-like DNA-binding domain superfamily/Winged helix DNA-binding domain"/>
    <property type="match status" value="1"/>
</dbReference>
<dbReference type="Gene3D" id="1.10.1740.10">
    <property type="match status" value="1"/>
</dbReference>
<dbReference type="Pfam" id="PF04542">
    <property type="entry name" value="Sigma70_r2"/>
    <property type="match status" value="1"/>
</dbReference>
<dbReference type="InterPro" id="IPR039425">
    <property type="entry name" value="RNA_pol_sigma-70-like"/>
</dbReference>
<evidence type="ECO:0000256" key="2">
    <source>
        <dbReference type="ARBA" id="ARBA00023015"/>
    </source>
</evidence>
<comment type="similarity">
    <text evidence="1">Belongs to the sigma-70 factor family. ECF subfamily.</text>
</comment>
<evidence type="ECO:0000313" key="7">
    <source>
        <dbReference type="EMBL" id="SFI04495.1"/>
    </source>
</evidence>
<keyword evidence="4" id="KW-0804">Transcription</keyword>
<dbReference type="InterPro" id="IPR007627">
    <property type="entry name" value="RNA_pol_sigma70_r2"/>
</dbReference>
<dbReference type="GO" id="GO:0016987">
    <property type="term" value="F:sigma factor activity"/>
    <property type="evidence" value="ECO:0007669"/>
    <property type="project" value="UniProtKB-KW"/>
</dbReference>